<reference evidence="1 2" key="1">
    <citation type="submission" date="2019-02" db="EMBL/GenBank/DDBJ databases">
        <title>Deep-cultivation of Planctomycetes and their phenomic and genomic characterization uncovers novel biology.</title>
        <authorList>
            <person name="Wiegand S."/>
            <person name="Jogler M."/>
            <person name="Boedeker C."/>
            <person name="Pinto D."/>
            <person name="Vollmers J."/>
            <person name="Rivas-Marin E."/>
            <person name="Kohn T."/>
            <person name="Peeters S.H."/>
            <person name="Heuer A."/>
            <person name="Rast P."/>
            <person name="Oberbeckmann S."/>
            <person name="Bunk B."/>
            <person name="Jeske O."/>
            <person name="Meyerdierks A."/>
            <person name="Storesund J.E."/>
            <person name="Kallscheuer N."/>
            <person name="Luecker S."/>
            <person name="Lage O.M."/>
            <person name="Pohl T."/>
            <person name="Merkel B.J."/>
            <person name="Hornburger P."/>
            <person name="Mueller R.-W."/>
            <person name="Bruemmer F."/>
            <person name="Labrenz M."/>
            <person name="Spormann A.M."/>
            <person name="Op Den Camp H."/>
            <person name="Overmann J."/>
            <person name="Amann R."/>
            <person name="Jetten M.S.M."/>
            <person name="Mascher T."/>
            <person name="Medema M.H."/>
            <person name="Devos D.P."/>
            <person name="Kaster A.-K."/>
            <person name="Ovreas L."/>
            <person name="Rohde M."/>
            <person name="Galperin M.Y."/>
            <person name="Jogler C."/>
        </authorList>
    </citation>
    <scope>NUCLEOTIDE SEQUENCE [LARGE SCALE GENOMIC DNA]</scope>
    <source>
        <strain evidence="1 2">Pla111</strain>
    </source>
</reference>
<proteinExistence type="predicted"/>
<protein>
    <submittedName>
        <fullName evidence="1">Uncharacterized protein</fullName>
    </submittedName>
</protein>
<organism evidence="1 2">
    <name type="scientific">Botrimarina hoheduenensis</name>
    <dbReference type="NCBI Taxonomy" id="2528000"/>
    <lineage>
        <taxon>Bacteria</taxon>
        <taxon>Pseudomonadati</taxon>
        <taxon>Planctomycetota</taxon>
        <taxon>Planctomycetia</taxon>
        <taxon>Pirellulales</taxon>
        <taxon>Lacipirellulaceae</taxon>
        <taxon>Botrimarina</taxon>
    </lineage>
</organism>
<dbReference type="EMBL" id="SJPH01000009">
    <property type="protein sequence ID" value="TWT41442.1"/>
    <property type="molecule type" value="Genomic_DNA"/>
</dbReference>
<evidence type="ECO:0000313" key="1">
    <source>
        <dbReference type="EMBL" id="TWT41442.1"/>
    </source>
</evidence>
<evidence type="ECO:0000313" key="2">
    <source>
        <dbReference type="Proteomes" id="UP000318995"/>
    </source>
</evidence>
<dbReference type="OrthoDB" id="287432at2"/>
<keyword evidence="2" id="KW-1185">Reference proteome</keyword>
<gene>
    <name evidence="1" type="ORF">Pla111_31570</name>
</gene>
<sequence>MLTPQQVIDRYYLEHRCMLLEIGAFLDRYNAATEAAGHHADNTHKLDLLREAFQQLQGPAPSEGHAASLLQLFAKV</sequence>
<dbReference type="RefSeq" id="WP_146575344.1">
    <property type="nucleotide sequence ID" value="NZ_SJPH01000009.1"/>
</dbReference>
<comment type="caution">
    <text evidence="1">The sequence shown here is derived from an EMBL/GenBank/DDBJ whole genome shotgun (WGS) entry which is preliminary data.</text>
</comment>
<accession>A0A5C5VV81</accession>
<name>A0A5C5VV81_9BACT</name>
<dbReference type="AlphaFoldDB" id="A0A5C5VV81"/>
<dbReference type="Proteomes" id="UP000318995">
    <property type="component" value="Unassembled WGS sequence"/>
</dbReference>